<evidence type="ECO:0000313" key="2">
    <source>
        <dbReference type="Proteomes" id="UP001064048"/>
    </source>
</evidence>
<organism evidence="1 2">
    <name type="scientific">Choristoneura fumiferana</name>
    <name type="common">Spruce budworm moth</name>
    <name type="synonym">Archips fumiferana</name>
    <dbReference type="NCBI Taxonomy" id="7141"/>
    <lineage>
        <taxon>Eukaryota</taxon>
        <taxon>Metazoa</taxon>
        <taxon>Ecdysozoa</taxon>
        <taxon>Arthropoda</taxon>
        <taxon>Hexapoda</taxon>
        <taxon>Insecta</taxon>
        <taxon>Pterygota</taxon>
        <taxon>Neoptera</taxon>
        <taxon>Endopterygota</taxon>
        <taxon>Lepidoptera</taxon>
        <taxon>Glossata</taxon>
        <taxon>Ditrysia</taxon>
        <taxon>Tortricoidea</taxon>
        <taxon>Tortricidae</taxon>
        <taxon>Tortricinae</taxon>
        <taxon>Choristoneura</taxon>
    </lineage>
</organism>
<feature type="non-terminal residue" evidence="1">
    <location>
        <position position="1"/>
    </location>
</feature>
<dbReference type="Proteomes" id="UP001064048">
    <property type="component" value="Chromosome 2"/>
</dbReference>
<evidence type="ECO:0000313" key="1">
    <source>
        <dbReference type="EMBL" id="KAI8440519.1"/>
    </source>
</evidence>
<gene>
    <name evidence="1" type="ORF">MSG28_001771</name>
</gene>
<dbReference type="EMBL" id="CM046102">
    <property type="protein sequence ID" value="KAI8440519.1"/>
    <property type="molecule type" value="Genomic_DNA"/>
</dbReference>
<proteinExistence type="predicted"/>
<reference evidence="1 2" key="1">
    <citation type="journal article" date="2022" name="Genome Biol. Evol.">
        <title>The Spruce Budworm Genome: Reconstructing the Evolutionary History of Antifreeze Proteins.</title>
        <authorList>
            <person name="Beliveau C."/>
            <person name="Gagne P."/>
            <person name="Picq S."/>
            <person name="Vernygora O."/>
            <person name="Keeling C.I."/>
            <person name="Pinkney K."/>
            <person name="Doucet D."/>
            <person name="Wen F."/>
            <person name="Johnston J.S."/>
            <person name="Maaroufi H."/>
            <person name="Boyle B."/>
            <person name="Laroche J."/>
            <person name="Dewar K."/>
            <person name="Juretic N."/>
            <person name="Blackburn G."/>
            <person name="Nisole A."/>
            <person name="Brunet B."/>
            <person name="Brandao M."/>
            <person name="Lumley L."/>
            <person name="Duan J."/>
            <person name="Quan G."/>
            <person name="Lucarotti C.J."/>
            <person name="Roe A.D."/>
            <person name="Sperling F.A.H."/>
            <person name="Levesque R.C."/>
            <person name="Cusson M."/>
        </authorList>
    </citation>
    <scope>NUCLEOTIDE SEQUENCE [LARGE SCALE GENOMIC DNA]</scope>
    <source>
        <strain evidence="1">Glfc:IPQL:Cfum</strain>
    </source>
</reference>
<keyword evidence="2" id="KW-1185">Reference proteome</keyword>
<sequence>THIFNVEMTCEGCSGAVERVLNRLKGQGVDSVDISLPEQKVSVTSTLSADQLLEYLVALNVGEMGEVGGEVALIADELSRAVELTLNAAVAHEARNQAYNACESFKESSPWCAQAGLLLASGQYSAVVKHFGLQLMEHTVKYRWTQITQAEKIFIKENAMKLLYIGGWETGHLNDALARVIVEMIKREWPQQWPTLLAELSDACAQGHVHTQIVLHVFLRLVEDVATLQTLEQHQRRKDIYQALTSNMSEIFAFFMRLIELHVVLLTLTGFVEWVSTNHVVMNNGRLLQILCVLLQDAAFQLPAADEDAISCIHRAAVASISAVDENNYLFLKKLSQQLTTLWNFATNVDFWMPVLLETMLLLTSHPSLTLAHTTSGVWLAMFRHDHISKLPQVVAIIPRWLQAAAPKVLKVTYPASRASGVHDAATYACIDYDSEQEFAVFFSRCRTEILDCFRHCMTAAPLVTWAYVEQWTRSALDKVDTCPVQLDVTHPLHVEWEALSQVLDVVLSRLLQAEPRPSVVEGLQLLQRCVGCAPAAPLLLSLLLSLISALFVFLSCAYSQLAANALASCPRVGEGLQLLQRCVGCAPAAPLLLSLLLSLISALFVFLSCAYSQLAANALASCPPRGEGLQLLQRCVGCAPAAPLLLSLLLSLISALFVFLSCAYSQLAGAQCSSLLPPRGEGLQLLQRCVGCAPAAPLLLSLLLSLISALFVFLSCAYSQLAANALASCPRVGEGLQLLQRCVGCAPAAPLLLSLLLSLISALFVFLSCAYSQLAGAQCSSLLPPGEGLQLLQRCVGCAPAAPLLLSLLLSLISALFVFLSCAYSQLAANALASCPPRGGGSAAAAALRGLRAGRAAAAVAAAVAHLGAVRVPELRVQPAGRCPPAPRVGEGLQLLQRCVGCAPAAPLLLSLLLSLISALFVFLSCAYSQLAGPSVGGAGAELLPRVLDKIFAALVYCGTGADARRSRAVKNVRRHAASLLVKLGSKYPLLLLPVFGRLHELCQAALARPGLSAVESVTIQEALLLVLGDCSARWAALGPHVSSAAALARLGLIHAAHARALTPPPAERRNLLGLCESDAPPPQPQDRMQTFLHTLHDNVCHLVGAAATTLGRELYSAPGLARALAGSLLHALPALPEHWLRPVVRHALKPLLLHCPPAHYQDVALPLLDVHAPFSKYTRHAAGSLLHALPALPEHWLRPVVRHALKPLLLHCPPAHYQDVALPLLDVHAPFSKYTRHAAGSLLHALPALPEHWLRPVVRHALKPLLLHCPPAHYQDVALPLLDVHAPFSEYTRHAAGSLLHALPALPEHWLRPVVRHALKPLLLHCPPAHYQDVALPLLDVHAPFMLVHLSQRWDYIVSLYESGKLEEEGSNESQEVLEDMLVRHLTREHLEVLKDSPPPVSTQRAPEHVSELGALVLARPHAGPAVLHTVRYSPPPSARSARPSTCPSWRARAGAAARRARRAAHGTVLAAPVSTQRAPEHVSELGALVLARPHAGPAVLHTRAPEHVSELGALVLARPHAGPAVLHTVRYSPPVSMQRAPEHVSELGALVLARPHAGPAVLHTVRYSPPRQHAARARARVRAGRARAGAARTPGPPCCTRYGTRRPRQHAARARARVRAGRARAGAAARRARRTAHGTVLAAPVSTQRAPEHVSELGALVLARPHAGPAVLHTVRYSPPRQHAARAEHVSELGALVLARPHAGPAVLHTVRYSPPPSARSARPSTCPSWAFD</sequence>
<name>A0ACC0KVY1_CHOFU</name>
<accession>A0ACC0KVY1</accession>
<comment type="caution">
    <text evidence="1">The sequence shown here is derived from an EMBL/GenBank/DDBJ whole genome shotgun (WGS) entry which is preliminary data.</text>
</comment>
<protein>
    <submittedName>
        <fullName evidence="1">Uncharacterized protein</fullName>
    </submittedName>
</protein>